<protein>
    <submittedName>
        <fullName evidence="5">N-terminal EF-hand calcium-binding protein 1 isoform X2</fullName>
    </submittedName>
</protein>
<dbReference type="SMART" id="SM00054">
    <property type="entry name" value="EFh"/>
    <property type="match status" value="2"/>
</dbReference>
<feature type="domain" description="ABM" evidence="3">
    <location>
        <begin position="236"/>
        <end position="330"/>
    </location>
</feature>
<gene>
    <name evidence="5" type="primary">LOC101847394</name>
</gene>
<dbReference type="GeneID" id="101847394"/>
<sequence length="330" mass="37950">MAEQQTANPTEVEKGISIFLDVFRRADKNDDGFISWEEFVSYCADGVMGKEELQALFDDIDSHNTNNIDTEELCTYFAQHLGEFREVFSLLEDLNKKTTNVLYTTSKVYKESNRIDKFITRFIMREIIYQMSALQRPMEAASDILDTQAREERDDIKPLEVEDVIKKPSASGIVPGRVVRRAKRQVSAPGSLGEGTGVMNSQVDRLSKLIDRLERKVNFDGFRDEEVIHGEDDTLLLVNREFTVTQDKLDEFQANLRAYVDVTQGFRGCLNVSVRDLRDSNTFSLYEIWTSEEKQAQNCDNEAFKTLMDQASEQSKNSMKIPGSWWKREI</sequence>
<keyword evidence="4" id="KW-1185">Reference proteome</keyword>
<proteinExistence type="predicted"/>
<evidence type="ECO:0000259" key="2">
    <source>
        <dbReference type="PROSITE" id="PS50222"/>
    </source>
</evidence>
<dbReference type="InterPro" id="IPR007138">
    <property type="entry name" value="ABM_dom"/>
</dbReference>
<dbReference type="PANTHER" id="PTHR12178:SF10">
    <property type="entry name" value="N-TERMINAL EF-HAND CALCIUM-BINDING PROTEIN 1-LIKE ISOFORM X1"/>
    <property type="match status" value="1"/>
</dbReference>
<dbReference type="Pfam" id="PF13499">
    <property type="entry name" value="EF-hand_7"/>
    <property type="match status" value="1"/>
</dbReference>
<dbReference type="PROSITE" id="PS00018">
    <property type="entry name" value="EF_HAND_1"/>
    <property type="match status" value="1"/>
</dbReference>
<evidence type="ECO:0000256" key="1">
    <source>
        <dbReference type="ARBA" id="ARBA00022837"/>
    </source>
</evidence>
<dbReference type="PROSITE" id="PS51725">
    <property type="entry name" value="ABM"/>
    <property type="match status" value="1"/>
</dbReference>
<name>A0ABM1VYC8_APLCA</name>
<dbReference type="InterPro" id="IPR011008">
    <property type="entry name" value="Dimeric_a/b-barrel"/>
</dbReference>
<organism evidence="4 5">
    <name type="scientific">Aplysia californica</name>
    <name type="common">California sea hare</name>
    <dbReference type="NCBI Taxonomy" id="6500"/>
    <lineage>
        <taxon>Eukaryota</taxon>
        <taxon>Metazoa</taxon>
        <taxon>Spiralia</taxon>
        <taxon>Lophotrochozoa</taxon>
        <taxon>Mollusca</taxon>
        <taxon>Gastropoda</taxon>
        <taxon>Heterobranchia</taxon>
        <taxon>Euthyneura</taxon>
        <taxon>Tectipleura</taxon>
        <taxon>Aplysiida</taxon>
        <taxon>Aplysioidea</taxon>
        <taxon>Aplysiidae</taxon>
        <taxon>Aplysia</taxon>
    </lineage>
</organism>
<keyword evidence="1" id="KW-0106">Calcium</keyword>
<reference evidence="5" key="1">
    <citation type="submission" date="2025-08" db="UniProtKB">
        <authorList>
            <consortium name="RefSeq"/>
        </authorList>
    </citation>
    <scope>IDENTIFICATION</scope>
</reference>
<dbReference type="Gene3D" id="1.10.238.10">
    <property type="entry name" value="EF-hand"/>
    <property type="match status" value="1"/>
</dbReference>
<dbReference type="Proteomes" id="UP000694888">
    <property type="component" value="Unplaced"/>
</dbReference>
<dbReference type="InterPro" id="IPR011992">
    <property type="entry name" value="EF-hand-dom_pair"/>
</dbReference>
<dbReference type="InterPro" id="IPR039862">
    <property type="entry name" value="NECAB1/2/3"/>
</dbReference>
<evidence type="ECO:0000259" key="3">
    <source>
        <dbReference type="PROSITE" id="PS51725"/>
    </source>
</evidence>
<dbReference type="InterPro" id="IPR018247">
    <property type="entry name" value="EF_Hand_1_Ca_BS"/>
</dbReference>
<evidence type="ECO:0000313" key="4">
    <source>
        <dbReference type="Proteomes" id="UP000694888"/>
    </source>
</evidence>
<feature type="domain" description="EF-hand" evidence="2">
    <location>
        <begin position="14"/>
        <end position="49"/>
    </location>
</feature>
<dbReference type="InterPro" id="IPR002048">
    <property type="entry name" value="EF_hand_dom"/>
</dbReference>
<dbReference type="PANTHER" id="PTHR12178">
    <property type="entry name" value="EF-HAND DOMAIN-CONTAINING PROTEIN"/>
    <property type="match status" value="1"/>
</dbReference>
<evidence type="ECO:0000313" key="5">
    <source>
        <dbReference type="RefSeq" id="XP_035827421.1"/>
    </source>
</evidence>
<dbReference type="RefSeq" id="XP_035827421.1">
    <property type="nucleotide sequence ID" value="XM_035971528.1"/>
</dbReference>
<dbReference type="SUPFAM" id="SSF47473">
    <property type="entry name" value="EF-hand"/>
    <property type="match status" value="1"/>
</dbReference>
<dbReference type="SUPFAM" id="SSF54909">
    <property type="entry name" value="Dimeric alpha+beta barrel"/>
    <property type="match status" value="1"/>
</dbReference>
<accession>A0ABM1VYC8</accession>
<feature type="domain" description="EF-hand" evidence="2">
    <location>
        <begin position="50"/>
        <end position="83"/>
    </location>
</feature>
<dbReference type="Pfam" id="PF03992">
    <property type="entry name" value="ABM"/>
    <property type="match status" value="1"/>
</dbReference>
<dbReference type="PROSITE" id="PS50222">
    <property type="entry name" value="EF_HAND_2"/>
    <property type="match status" value="2"/>
</dbReference>
<dbReference type="Gene3D" id="3.30.70.100">
    <property type="match status" value="1"/>
</dbReference>